<dbReference type="InterPro" id="IPR041988">
    <property type="entry name" value="Ribosomal_uL24_KOW"/>
</dbReference>
<organism evidence="6 7">
    <name type="scientific">Smittium culicis</name>
    <dbReference type="NCBI Taxonomy" id="133412"/>
    <lineage>
        <taxon>Eukaryota</taxon>
        <taxon>Fungi</taxon>
        <taxon>Fungi incertae sedis</taxon>
        <taxon>Zoopagomycota</taxon>
        <taxon>Kickxellomycotina</taxon>
        <taxon>Harpellomycetes</taxon>
        <taxon>Harpellales</taxon>
        <taxon>Legeriomycetaceae</taxon>
        <taxon>Smittium</taxon>
    </lineage>
</organism>
<dbReference type="PANTHER" id="PTHR12903">
    <property type="entry name" value="MITOCHONDRIAL RIBOSOMAL PROTEIN L24"/>
    <property type="match status" value="1"/>
</dbReference>
<evidence type="ECO:0000313" key="7">
    <source>
        <dbReference type="Proteomes" id="UP000187283"/>
    </source>
</evidence>
<dbReference type="InterPro" id="IPR005824">
    <property type="entry name" value="KOW"/>
</dbReference>
<dbReference type="GO" id="GO:0005840">
    <property type="term" value="C:ribosome"/>
    <property type="evidence" value="ECO:0007669"/>
    <property type="project" value="UniProtKB-KW"/>
</dbReference>
<dbReference type="STRING" id="133412.A0A1R1XUR7"/>
<evidence type="ECO:0000313" key="6">
    <source>
        <dbReference type="EMBL" id="OMJ18403.1"/>
    </source>
</evidence>
<comment type="similarity">
    <text evidence="1">Belongs to the universal ribosomal protein uL24 family.</text>
</comment>
<dbReference type="GO" id="GO:1990904">
    <property type="term" value="C:ribonucleoprotein complex"/>
    <property type="evidence" value="ECO:0007669"/>
    <property type="project" value="UniProtKB-KW"/>
</dbReference>
<dbReference type="PROSITE" id="PS01108">
    <property type="entry name" value="RIBOSOMAL_L24"/>
    <property type="match status" value="1"/>
</dbReference>
<keyword evidence="2 6" id="KW-0689">Ribosomal protein</keyword>
<dbReference type="CDD" id="cd06089">
    <property type="entry name" value="KOW_RPL26"/>
    <property type="match status" value="1"/>
</dbReference>
<feature type="domain" description="KOW" evidence="5">
    <location>
        <begin position="33"/>
        <end position="60"/>
    </location>
</feature>
<dbReference type="InterPro" id="IPR014722">
    <property type="entry name" value="Rib_uL2_dom2"/>
</dbReference>
<dbReference type="GO" id="GO:0003735">
    <property type="term" value="F:structural constituent of ribosome"/>
    <property type="evidence" value="ECO:0007669"/>
    <property type="project" value="InterPro"/>
</dbReference>
<reference evidence="6 7" key="1">
    <citation type="submission" date="2017-01" db="EMBL/GenBank/DDBJ databases">
        <authorList>
            <person name="Mah S.A."/>
            <person name="Swanson W.J."/>
            <person name="Moy G.W."/>
            <person name="Vacquier V.D."/>
        </authorList>
    </citation>
    <scope>NUCLEOTIDE SEQUENCE [LARGE SCALE GENOMIC DNA]</scope>
    <source>
        <strain evidence="6 7">GSMNP</strain>
    </source>
</reference>
<dbReference type="GO" id="GO:0003723">
    <property type="term" value="F:RNA binding"/>
    <property type="evidence" value="ECO:0007669"/>
    <property type="project" value="InterPro"/>
</dbReference>
<dbReference type="OrthoDB" id="359154at2759"/>
<keyword evidence="4" id="KW-0472">Membrane</keyword>
<dbReference type="InterPro" id="IPR005825">
    <property type="entry name" value="Ribosomal_uL24_CS"/>
</dbReference>
<dbReference type="Pfam" id="PF00467">
    <property type="entry name" value="KOW"/>
    <property type="match status" value="1"/>
</dbReference>
<keyword evidence="4" id="KW-1133">Transmembrane helix</keyword>
<dbReference type="AlphaFoldDB" id="A0A1R1XUR7"/>
<dbReference type="SMART" id="SM00739">
    <property type="entry name" value="KOW"/>
    <property type="match status" value="1"/>
</dbReference>
<comment type="caution">
    <text evidence="6">The sequence shown here is derived from an EMBL/GenBank/DDBJ whole genome shotgun (WGS) entry which is preliminary data.</text>
</comment>
<evidence type="ECO:0000259" key="5">
    <source>
        <dbReference type="SMART" id="SM00739"/>
    </source>
</evidence>
<dbReference type="InterPro" id="IPR008991">
    <property type="entry name" value="Translation_prot_SH3-like_sf"/>
</dbReference>
<evidence type="ECO:0000256" key="2">
    <source>
        <dbReference type="ARBA" id="ARBA00022980"/>
    </source>
</evidence>
<keyword evidence="7" id="KW-1185">Reference proteome</keyword>
<dbReference type="InterPro" id="IPR003256">
    <property type="entry name" value="Ribosomal_uL24"/>
</dbReference>
<accession>A0A1R1XUR7</accession>
<gene>
    <name evidence="6" type="ORF">AYI70_g5373</name>
</gene>
<protein>
    <submittedName>
        <fullName evidence="6">Putative 39S ribosomal protein L24, mitochondrial</fullName>
    </submittedName>
</protein>
<name>A0A1R1XUR7_9FUNG</name>
<dbReference type="Proteomes" id="UP000187283">
    <property type="component" value="Unassembled WGS sequence"/>
</dbReference>
<dbReference type="EMBL" id="LSSN01001757">
    <property type="protein sequence ID" value="OMJ18403.1"/>
    <property type="molecule type" value="Genomic_DNA"/>
</dbReference>
<evidence type="ECO:0000256" key="4">
    <source>
        <dbReference type="SAM" id="Phobius"/>
    </source>
</evidence>
<feature type="transmembrane region" description="Helical" evidence="4">
    <location>
        <begin position="83"/>
        <end position="103"/>
    </location>
</feature>
<dbReference type="SUPFAM" id="SSF50104">
    <property type="entry name" value="Translation proteins SH3-like domain"/>
    <property type="match status" value="1"/>
</dbReference>
<keyword evidence="4" id="KW-0812">Transmembrane</keyword>
<dbReference type="Gene3D" id="2.30.30.30">
    <property type="match status" value="1"/>
</dbReference>
<dbReference type="GO" id="GO:0006412">
    <property type="term" value="P:translation"/>
    <property type="evidence" value="ECO:0007669"/>
    <property type="project" value="InterPro"/>
</dbReference>
<proteinExistence type="inferred from homology"/>
<keyword evidence="3" id="KW-0687">Ribonucleoprotein</keyword>
<sequence>MTLIHKSILKQINPRVSKVIKPLLESEKIKSWKIVKGDQVMVISGKDKGKSGRVVEVTRSRNTVTITNVNVVSYPPPISKKKFILFFAFIVCAIDNLFNLLYLRPTKVKLVPFVDPETGKKEKRRYALASGTYIPKPKYMEYQNIWADGDKDTMPEDVTKVTYVPLNGERPMPSDVLREIANRRRSLI</sequence>
<evidence type="ECO:0000256" key="3">
    <source>
        <dbReference type="ARBA" id="ARBA00023274"/>
    </source>
</evidence>
<evidence type="ECO:0000256" key="1">
    <source>
        <dbReference type="ARBA" id="ARBA00010618"/>
    </source>
</evidence>